<dbReference type="PANTHER" id="PTHR38926">
    <property type="entry name" value="F-BOX DOMAIN CONTAINING PROTEIN, EXPRESSED"/>
    <property type="match status" value="1"/>
</dbReference>
<dbReference type="SUPFAM" id="SSF52047">
    <property type="entry name" value="RNI-like"/>
    <property type="match status" value="1"/>
</dbReference>
<dbReference type="AlphaFoldDB" id="A0A0D0DZP4"/>
<reference evidence="2" key="2">
    <citation type="submission" date="2015-01" db="EMBL/GenBank/DDBJ databases">
        <title>Evolutionary Origins and Diversification of the Mycorrhizal Mutualists.</title>
        <authorList>
            <consortium name="DOE Joint Genome Institute"/>
            <consortium name="Mycorrhizal Genomics Consortium"/>
            <person name="Kohler A."/>
            <person name="Kuo A."/>
            <person name="Nagy L.G."/>
            <person name="Floudas D."/>
            <person name="Copeland A."/>
            <person name="Barry K.W."/>
            <person name="Cichocki N."/>
            <person name="Veneault-Fourrey C."/>
            <person name="LaButti K."/>
            <person name="Lindquist E.A."/>
            <person name="Lipzen A."/>
            <person name="Lundell T."/>
            <person name="Morin E."/>
            <person name="Murat C."/>
            <person name="Riley R."/>
            <person name="Ohm R."/>
            <person name="Sun H."/>
            <person name="Tunlid A."/>
            <person name="Henrissat B."/>
            <person name="Grigoriev I.V."/>
            <person name="Hibbett D.S."/>
            <person name="Martin F."/>
        </authorList>
    </citation>
    <scope>NUCLEOTIDE SEQUENCE [LARGE SCALE GENOMIC DNA]</scope>
    <source>
        <strain evidence="2">Ve08.2h10</strain>
    </source>
</reference>
<dbReference type="HOGENOM" id="CLU_021164_0_2_1"/>
<organism evidence="1 2">
    <name type="scientific">Paxillus rubicundulus Ve08.2h10</name>
    <dbReference type="NCBI Taxonomy" id="930991"/>
    <lineage>
        <taxon>Eukaryota</taxon>
        <taxon>Fungi</taxon>
        <taxon>Dikarya</taxon>
        <taxon>Basidiomycota</taxon>
        <taxon>Agaricomycotina</taxon>
        <taxon>Agaricomycetes</taxon>
        <taxon>Agaricomycetidae</taxon>
        <taxon>Boletales</taxon>
        <taxon>Paxilineae</taxon>
        <taxon>Paxillaceae</taxon>
        <taxon>Paxillus</taxon>
    </lineage>
</organism>
<sequence>MHRVLVVPEILLIIFDFITDDSDNPLRATLAAVARTCRSFQSPAEGILWSELRSIQPLYSILPAEVRKKETQTWSLVSVWSDKPKLEVTLGAQTRRTLSGSNWSRFMERASCVRVLTDHSFYRFVDHEGYLSVFCAMGLQRKPFLLTPNLRKLRWKTPCRDVFPAIHLFLGPSLLSLEIDVTVFIDHITPIPSFGDACPKLKHMKIVGNGRSIATEISSILRGLHLLETASCSTLDNEALIHLARLSTLSSLELDMRWSAVSLDHIRDRCDSGSFKNLKTLRWKDYNLATLVDIIRFPHVSPTNFHLEIESFCTTQSLRIFLESFTKRFPRTQFFSLVHDVHAGRRFGLQAAAARRDHLLDSTALESLFALRGLRGLNLTCLGRLQPDDILMNRMAPAWPALEALTLASADVDIASVTFGGLLSLLKHCPHLRHFGLRVNAEHMLSFDKTEVRQVELKHVRLQGDILASRRAEVDELLMRVLPGLASVEESLGINSTSRVRKLKKTTCATGEAERG</sequence>
<protein>
    <recommendedName>
        <fullName evidence="3">F-box domain-containing protein</fullName>
    </recommendedName>
</protein>
<dbReference type="OrthoDB" id="2631350at2759"/>
<evidence type="ECO:0000313" key="2">
    <source>
        <dbReference type="Proteomes" id="UP000054538"/>
    </source>
</evidence>
<dbReference type="EMBL" id="KN825003">
    <property type="protein sequence ID" value="KIK96111.1"/>
    <property type="molecule type" value="Genomic_DNA"/>
</dbReference>
<reference evidence="1 2" key="1">
    <citation type="submission" date="2014-04" db="EMBL/GenBank/DDBJ databases">
        <authorList>
            <consortium name="DOE Joint Genome Institute"/>
            <person name="Kuo A."/>
            <person name="Kohler A."/>
            <person name="Jargeat P."/>
            <person name="Nagy L.G."/>
            <person name="Floudas D."/>
            <person name="Copeland A."/>
            <person name="Barry K.W."/>
            <person name="Cichocki N."/>
            <person name="Veneault-Fourrey C."/>
            <person name="LaButti K."/>
            <person name="Lindquist E.A."/>
            <person name="Lipzen A."/>
            <person name="Lundell T."/>
            <person name="Morin E."/>
            <person name="Murat C."/>
            <person name="Sun H."/>
            <person name="Tunlid A."/>
            <person name="Henrissat B."/>
            <person name="Grigoriev I.V."/>
            <person name="Hibbett D.S."/>
            <person name="Martin F."/>
            <person name="Nordberg H.P."/>
            <person name="Cantor M.N."/>
            <person name="Hua S.X."/>
        </authorList>
    </citation>
    <scope>NUCLEOTIDE SEQUENCE [LARGE SCALE GENOMIC DNA]</scope>
    <source>
        <strain evidence="1 2">Ve08.2h10</strain>
    </source>
</reference>
<dbReference type="InterPro" id="IPR032675">
    <property type="entry name" value="LRR_dom_sf"/>
</dbReference>
<dbReference type="InParanoid" id="A0A0D0DZP4"/>
<evidence type="ECO:0000313" key="1">
    <source>
        <dbReference type="EMBL" id="KIK96111.1"/>
    </source>
</evidence>
<name>A0A0D0DZP4_9AGAM</name>
<keyword evidence="2" id="KW-1185">Reference proteome</keyword>
<dbReference type="Gene3D" id="3.80.10.10">
    <property type="entry name" value="Ribonuclease Inhibitor"/>
    <property type="match status" value="1"/>
</dbReference>
<dbReference type="Proteomes" id="UP000054538">
    <property type="component" value="Unassembled WGS sequence"/>
</dbReference>
<evidence type="ECO:0008006" key="3">
    <source>
        <dbReference type="Google" id="ProtNLM"/>
    </source>
</evidence>
<dbReference type="STRING" id="930991.A0A0D0DZP4"/>
<gene>
    <name evidence="1" type="ORF">PAXRUDRAFT_826300</name>
</gene>
<accession>A0A0D0DZP4</accession>
<dbReference type="PANTHER" id="PTHR38926:SF5">
    <property type="entry name" value="F-BOX AND LEUCINE-RICH REPEAT PROTEIN 6"/>
    <property type="match status" value="1"/>
</dbReference>
<proteinExistence type="predicted"/>